<keyword evidence="1" id="KW-0677">Repeat</keyword>
<name>A0A8H3I9T8_9LECA</name>
<evidence type="ECO:0000256" key="3">
    <source>
        <dbReference type="SAM" id="MobiDB-lite"/>
    </source>
</evidence>
<dbReference type="PANTHER" id="PTHR47939">
    <property type="entry name" value="MEMBRANE-ASSOCIATED SALT-INDUCIBLE PROTEIN-LIKE"/>
    <property type="match status" value="1"/>
</dbReference>
<evidence type="ECO:0000259" key="4">
    <source>
        <dbReference type="Pfam" id="PF23276"/>
    </source>
</evidence>
<sequence length="638" mass="72478">MPQLRPQAIDGLWQCLCPSFDQYALKSSRLYYRAIRTRPKNNIVRQFADIPFSKPSPVTVIPSDPKKPKVWDIKYSEATKADSVVSSSSHDGEISRNGQEQEYPVVANKEDEPSSFLKRNRERRDMSNDELHAVLQRDSESVNYKLVQETVEFLIEERGELPAKAHYQALIAVQANLKYGSAMEVERLLQEMQDSDIELDIGICSTALAIHPNYLLRCYIINEMERSWITLSSADYHHIAAGLLKDRQFELAWDQLGIMQTKGFYPEPWLLNLFLYTLSSISAWPEVTLILNTLPPERQFRLPTMLWSHLLHVATREHYQPLVSMIWNRAAKTGYINPPSGLCTTILESCAANGDTFTAADVFRLLGQRSSMLQSWHYESLLEAYLVSGDIEGVLSSAQIMTKAGFPLNEQNTRSLYTHLQENSGKISDILGIISSESFGTRDPVSLVFINTILEALLADGKLSAALDIFHKLNEYTPEPATVATFNILLQGCAQVAQKDTAMSLAREMRQYDIAPTALTYDRLILVCLSTKKQDDLEDAWWYYEEAMAVGKNHPATGDESWGLRRGTIRLLAENFVLHRDHRAFDLLNQCIADGMDVNVLHRDIKDKWQLKWGQASRGYIDHEKSIMPEPIRDAVET</sequence>
<dbReference type="PANTHER" id="PTHR47939:SF13">
    <property type="entry name" value="OS03G0201400 PROTEIN"/>
    <property type="match status" value="1"/>
</dbReference>
<evidence type="ECO:0000313" key="5">
    <source>
        <dbReference type="EMBL" id="CAF9912790.1"/>
    </source>
</evidence>
<dbReference type="InterPro" id="IPR011990">
    <property type="entry name" value="TPR-like_helical_dom_sf"/>
</dbReference>
<accession>A0A8H3I9T8</accession>
<feature type="region of interest" description="Disordered" evidence="3">
    <location>
        <begin position="82"/>
        <end position="124"/>
    </location>
</feature>
<dbReference type="OrthoDB" id="747253at2759"/>
<dbReference type="InterPro" id="IPR057027">
    <property type="entry name" value="TPR_mt"/>
</dbReference>
<dbReference type="EMBL" id="CAJPDQ010000007">
    <property type="protein sequence ID" value="CAF9912790.1"/>
    <property type="molecule type" value="Genomic_DNA"/>
</dbReference>
<proteinExistence type="predicted"/>
<gene>
    <name evidence="5" type="ORF">GOMPHAMPRED_007771</name>
</gene>
<protein>
    <recommendedName>
        <fullName evidence="4">Pentatricopeptide repeat-containing protein-mitochondrial domain-containing protein</fullName>
    </recommendedName>
</protein>
<keyword evidence="6" id="KW-1185">Reference proteome</keyword>
<dbReference type="PROSITE" id="PS51375">
    <property type="entry name" value="PPR"/>
    <property type="match status" value="1"/>
</dbReference>
<dbReference type="Proteomes" id="UP000664169">
    <property type="component" value="Unassembled WGS sequence"/>
</dbReference>
<dbReference type="Pfam" id="PF13812">
    <property type="entry name" value="PPR_3"/>
    <property type="match status" value="1"/>
</dbReference>
<dbReference type="Gene3D" id="1.25.40.10">
    <property type="entry name" value="Tetratricopeptide repeat domain"/>
    <property type="match status" value="3"/>
</dbReference>
<organism evidence="5 6">
    <name type="scientific">Gomphillus americanus</name>
    <dbReference type="NCBI Taxonomy" id="1940652"/>
    <lineage>
        <taxon>Eukaryota</taxon>
        <taxon>Fungi</taxon>
        <taxon>Dikarya</taxon>
        <taxon>Ascomycota</taxon>
        <taxon>Pezizomycotina</taxon>
        <taxon>Lecanoromycetes</taxon>
        <taxon>OSLEUM clade</taxon>
        <taxon>Ostropomycetidae</taxon>
        <taxon>Ostropales</taxon>
        <taxon>Graphidaceae</taxon>
        <taxon>Gomphilloideae</taxon>
        <taxon>Gomphillus</taxon>
    </lineage>
</organism>
<reference evidence="5" key="1">
    <citation type="submission" date="2021-03" db="EMBL/GenBank/DDBJ databases">
        <authorList>
            <person name="Tagirdzhanova G."/>
        </authorList>
    </citation>
    <scope>NUCLEOTIDE SEQUENCE</scope>
</reference>
<dbReference type="InterPro" id="IPR050667">
    <property type="entry name" value="PPR-containing_protein"/>
</dbReference>
<evidence type="ECO:0000256" key="2">
    <source>
        <dbReference type="PROSITE-ProRule" id="PRU00708"/>
    </source>
</evidence>
<evidence type="ECO:0000313" key="6">
    <source>
        <dbReference type="Proteomes" id="UP000664169"/>
    </source>
</evidence>
<evidence type="ECO:0000256" key="1">
    <source>
        <dbReference type="ARBA" id="ARBA00022737"/>
    </source>
</evidence>
<dbReference type="InterPro" id="IPR002885">
    <property type="entry name" value="PPR_rpt"/>
</dbReference>
<comment type="caution">
    <text evidence="5">The sequence shown here is derived from an EMBL/GenBank/DDBJ whole genome shotgun (WGS) entry which is preliminary data.</text>
</comment>
<dbReference type="AlphaFoldDB" id="A0A8H3I9T8"/>
<feature type="domain" description="Pentatricopeptide repeat-containing protein-mitochondrial" evidence="4">
    <location>
        <begin position="341"/>
        <end position="472"/>
    </location>
</feature>
<feature type="repeat" description="PPR" evidence="2">
    <location>
        <begin position="482"/>
        <end position="516"/>
    </location>
</feature>
<dbReference type="Pfam" id="PF23276">
    <property type="entry name" value="TPR_24"/>
    <property type="match status" value="1"/>
</dbReference>